<evidence type="ECO:0000313" key="1">
    <source>
        <dbReference type="EMBL" id="QEG02621.1"/>
    </source>
</evidence>
<dbReference type="Gene3D" id="3.40.50.300">
    <property type="entry name" value="P-loop containing nucleotide triphosphate hydrolases"/>
    <property type="match status" value="1"/>
</dbReference>
<dbReference type="PANTHER" id="PTHR34301">
    <property type="entry name" value="DNA-BINDING PROTEIN-RELATED"/>
    <property type="match status" value="1"/>
</dbReference>
<sequence>MNPFSYGGIVGNGAFCNRARELGDLRETMKSAGRCFVYAERRMGKTSLILRALNKLPKKQFVPVYVDLWPTDGSAAFSRREQADRPTDDRRAMCSDRGHPFYTQHLCHIVWSMTDQGNAVTGNAFESAITELLRRESHAYVNLWESLTKNEQRFLRGLAQSELPPKPFSSDFTRRFGLRRASNAQRAAESLESSDLIEREEASFVIIDRFLRLWIRQLFSR</sequence>
<keyword evidence="2" id="KW-1185">Reference proteome</keyword>
<dbReference type="RefSeq" id="WP_147871534.1">
    <property type="nucleotide sequence ID" value="NZ_CP036264.1"/>
</dbReference>
<name>A0A5B9MQU1_9BACT</name>
<dbReference type="SUPFAM" id="SSF52540">
    <property type="entry name" value="P-loop containing nucleoside triphosphate hydrolases"/>
    <property type="match status" value="1"/>
</dbReference>
<evidence type="ECO:0000313" key="2">
    <source>
        <dbReference type="Proteomes" id="UP000321353"/>
    </source>
</evidence>
<proteinExistence type="predicted"/>
<dbReference type="AlphaFoldDB" id="A0A5B9MQU1"/>
<reference evidence="1 2" key="1">
    <citation type="submission" date="2019-02" db="EMBL/GenBank/DDBJ databases">
        <title>Planctomycetal bacteria perform biofilm scaping via a novel small molecule.</title>
        <authorList>
            <person name="Jeske O."/>
            <person name="Boedeker C."/>
            <person name="Wiegand S."/>
            <person name="Breitling P."/>
            <person name="Kallscheuer N."/>
            <person name="Jogler M."/>
            <person name="Rohde M."/>
            <person name="Petersen J."/>
            <person name="Medema M.H."/>
            <person name="Surup F."/>
            <person name="Jogler C."/>
        </authorList>
    </citation>
    <scope>NUCLEOTIDE SEQUENCE [LARGE SCALE GENOMIC DNA]</scope>
    <source>
        <strain evidence="1 2">Mal15</strain>
    </source>
</reference>
<dbReference type="EMBL" id="CP036264">
    <property type="protein sequence ID" value="QEG02621.1"/>
    <property type="molecule type" value="Genomic_DNA"/>
</dbReference>
<dbReference type="InterPro" id="IPR027417">
    <property type="entry name" value="P-loop_NTPase"/>
</dbReference>
<dbReference type="PANTHER" id="PTHR34301:SF8">
    <property type="entry name" value="ATPASE DOMAIN-CONTAINING PROTEIN"/>
    <property type="match status" value="1"/>
</dbReference>
<organism evidence="1 2">
    <name type="scientific">Stieleria maiorica</name>
    <dbReference type="NCBI Taxonomy" id="2795974"/>
    <lineage>
        <taxon>Bacteria</taxon>
        <taxon>Pseudomonadati</taxon>
        <taxon>Planctomycetota</taxon>
        <taxon>Planctomycetia</taxon>
        <taxon>Pirellulales</taxon>
        <taxon>Pirellulaceae</taxon>
        <taxon>Stieleria</taxon>
    </lineage>
</organism>
<protein>
    <submittedName>
        <fullName evidence="1">Archaeal ATPase</fullName>
    </submittedName>
</protein>
<dbReference type="KEGG" id="smam:Mal15_67420"/>
<dbReference type="Proteomes" id="UP000321353">
    <property type="component" value="Chromosome"/>
</dbReference>
<accession>A0A5B9MQU1</accession>
<gene>
    <name evidence="1" type="ORF">Mal15_67420</name>
</gene>